<comment type="caution">
    <text evidence="2">The sequence shown here is derived from an EMBL/GenBank/DDBJ whole genome shotgun (WGS) entry which is preliminary data.</text>
</comment>
<keyword evidence="3" id="KW-1185">Reference proteome</keyword>
<proteinExistence type="predicted"/>
<protein>
    <submittedName>
        <fullName evidence="2">Uncharacterized protein</fullName>
    </submittedName>
</protein>
<sequence length="109" mass="12290">PSTILSDSIHDADDITNEVENSSDKKIDITNSGDIINDTENEQELNREDQIEKLNTRISKVISNPSTLEVIDKVLSNKENPTQCPEFGQYMEGLLGVNLHEARKHKKNK</sequence>
<reference evidence="2" key="1">
    <citation type="submission" date="2021-02" db="EMBL/GenBank/DDBJ databases">
        <authorList>
            <person name="Nowell W R."/>
        </authorList>
    </citation>
    <scope>NUCLEOTIDE SEQUENCE</scope>
    <source>
        <strain evidence="2">Ploen Becks lab</strain>
    </source>
</reference>
<evidence type="ECO:0000313" key="3">
    <source>
        <dbReference type="Proteomes" id="UP000663879"/>
    </source>
</evidence>
<feature type="non-terminal residue" evidence="2">
    <location>
        <position position="1"/>
    </location>
</feature>
<name>A0A814PKA9_9BILA</name>
<accession>A0A814PKA9</accession>
<dbReference type="AlphaFoldDB" id="A0A814PKA9"/>
<gene>
    <name evidence="2" type="ORF">OXX778_LOCUS21449</name>
</gene>
<dbReference type="OrthoDB" id="10611028at2759"/>
<organism evidence="2 3">
    <name type="scientific">Brachionus calyciflorus</name>
    <dbReference type="NCBI Taxonomy" id="104777"/>
    <lineage>
        <taxon>Eukaryota</taxon>
        <taxon>Metazoa</taxon>
        <taxon>Spiralia</taxon>
        <taxon>Gnathifera</taxon>
        <taxon>Rotifera</taxon>
        <taxon>Eurotatoria</taxon>
        <taxon>Monogononta</taxon>
        <taxon>Pseudotrocha</taxon>
        <taxon>Ploima</taxon>
        <taxon>Brachionidae</taxon>
        <taxon>Brachionus</taxon>
    </lineage>
</organism>
<evidence type="ECO:0000256" key="1">
    <source>
        <dbReference type="SAM" id="MobiDB-lite"/>
    </source>
</evidence>
<evidence type="ECO:0000313" key="2">
    <source>
        <dbReference type="EMBL" id="CAF1107211.1"/>
    </source>
</evidence>
<dbReference type="Proteomes" id="UP000663879">
    <property type="component" value="Unassembled WGS sequence"/>
</dbReference>
<feature type="region of interest" description="Disordered" evidence="1">
    <location>
        <begin position="1"/>
        <end position="21"/>
    </location>
</feature>
<dbReference type="EMBL" id="CAJNOC010007929">
    <property type="protein sequence ID" value="CAF1107211.1"/>
    <property type="molecule type" value="Genomic_DNA"/>
</dbReference>